<reference evidence="13" key="2">
    <citation type="submission" date="2013-04" db="UniProtKB">
        <authorList>
            <consortium name="EnsemblPlants"/>
        </authorList>
    </citation>
    <scope>IDENTIFICATION</scope>
</reference>
<dbReference type="InterPro" id="IPR039391">
    <property type="entry name" value="Phytocyanin-like"/>
</dbReference>
<evidence type="ECO:0000313" key="13">
    <source>
        <dbReference type="EnsemblPlants" id="OB04G36280.1"/>
    </source>
</evidence>
<comment type="subcellular location">
    <subcellularLocation>
        <location evidence="9">Endomembrane system</location>
        <topology evidence="9">Lipid-anchor</topology>
    </subcellularLocation>
    <subcellularLocation>
        <location evidence="1">Membrane</location>
        <topology evidence="1">Lipid-anchor</topology>
        <topology evidence="1">GPI-anchor</topology>
    </subcellularLocation>
</comment>
<feature type="chain" id="PRO_5003773303" description="Phytocyanin domain-containing protein" evidence="11">
    <location>
        <begin position="25"/>
        <end position="180"/>
    </location>
</feature>
<dbReference type="SUPFAM" id="SSF49503">
    <property type="entry name" value="Cupredoxins"/>
    <property type="match status" value="1"/>
</dbReference>
<dbReference type="eggNOG" id="ENOG502S114">
    <property type="taxonomic scope" value="Eukaryota"/>
</dbReference>
<keyword evidence="3 11" id="KW-0732">Signal</keyword>
<dbReference type="HOGENOM" id="CLU_058719_1_3_1"/>
<dbReference type="GO" id="GO:0098552">
    <property type="term" value="C:side of membrane"/>
    <property type="evidence" value="ECO:0007669"/>
    <property type="project" value="UniProtKB-KW"/>
</dbReference>
<reference evidence="13" key="1">
    <citation type="journal article" date="2013" name="Nat. Commun.">
        <title>Whole-genome sequencing of Oryza brachyantha reveals mechanisms underlying Oryza genome evolution.</title>
        <authorList>
            <person name="Chen J."/>
            <person name="Huang Q."/>
            <person name="Gao D."/>
            <person name="Wang J."/>
            <person name="Lang Y."/>
            <person name="Liu T."/>
            <person name="Li B."/>
            <person name="Bai Z."/>
            <person name="Luis Goicoechea J."/>
            <person name="Liang C."/>
            <person name="Chen C."/>
            <person name="Zhang W."/>
            <person name="Sun S."/>
            <person name="Liao Y."/>
            <person name="Zhang X."/>
            <person name="Yang L."/>
            <person name="Song C."/>
            <person name="Wang M."/>
            <person name="Shi J."/>
            <person name="Liu G."/>
            <person name="Liu J."/>
            <person name="Zhou H."/>
            <person name="Zhou W."/>
            <person name="Yu Q."/>
            <person name="An N."/>
            <person name="Chen Y."/>
            <person name="Cai Q."/>
            <person name="Wang B."/>
            <person name="Liu B."/>
            <person name="Min J."/>
            <person name="Huang Y."/>
            <person name="Wu H."/>
            <person name="Li Z."/>
            <person name="Zhang Y."/>
            <person name="Yin Y."/>
            <person name="Song W."/>
            <person name="Jiang J."/>
            <person name="Jackson S.A."/>
            <person name="Wing R.A."/>
            <person name="Wang J."/>
            <person name="Chen M."/>
        </authorList>
    </citation>
    <scope>NUCLEOTIDE SEQUENCE [LARGE SCALE GENOMIC DNA]</scope>
    <source>
        <strain evidence="13">cv. IRGC 101232</strain>
    </source>
</reference>
<keyword evidence="2" id="KW-0336">GPI-anchor</keyword>
<dbReference type="PANTHER" id="PTHR33021">
    <property type="entry name" value="BLUE COPPER PROTEIN"/>
    <property type="match status" value="1"/>
</dbReference>
<dbReference type="InterPro" id="IPR041846">
    <property type="entry name" value="ENL_dom"/>
</dbReference>
<dbReference type="PROSITE" id="PS51485">
    <property type="entry name" value="PHYTOCYANIN"/>
    <property type="match status" value="1"/>
</dbReference>
<keyword evidence="5" id="KW-1015">Disulfide bond</keyword>
<evidence type="ECO:0000256" key="5">
    <source>
        <dbReference type="ARBA" id="ARBA00023157"/>
    </source>
</evidence>
<feature type="region of interest" description="Disordered" evidence="10">
    <location>
        <begin position="128"/>
        <end position="159"/>
    </location>
</feature>
<dbReference type="InterPro" id="IPR008972">
    <property type="entry name" value="Cupredoxin"/>
</dbReference>
<feature type="signal peptide" evidence="11">
    <location>
        <begin position="1"/>
        <end position="24"/>
    </location>
</feature>
<dbReference type="GO" id="GO:0005886">
    <property type="term" value="C:plasma membrane"/>
    <property type="evidence" value="ECO:0007669"/>
    <property type="project" value="TreeGrafter"/>
</dbReference>
<evidence type="ECO:0000256" key="11">
    <source>
        <dbReference type="SAM" id="SignalP"/>
    </source>
</evidence>
<dbReference type="InterPro" id="IPR003245">
    <property type="entry name" value="Phytocyanin_dom"/>
</dbReference>
<evidence type="ECO:0000256" key="9">
    <source>
        <dbReference type="ARBA" id="ARBA00037868"/>
    </source>
</evidence>
<dbReference type="STRING" id="4533.J3M2K3"/>
<feature type="compositionally biased region" description="Pro residues" evidence="10">
    <location>
        <begin position="131"/>
        <end position="154"/>
    </location>
</feature>
<protein>
    <recommendedName>
        <fullName evidence="12">Phytocyanin domain-containing protein</fullName>
    </recommendedName>
</protein>
<evidence type="ECO:0000256" key="3">
    <source>
        <dbReference type="ARBA" id="ARBA00022729"/>
    </source>
</evidence>
<comment type="similarity">
    <text evidence="8">Belongs to the early nodulin-like (ENODL) family.</text>
</comment>
<dbReference type="AlphaFoldDB" id="J3M2K3"/>
<evidence type="ECO:0000256" key="1">
    <source>
        <dbReference type="ARBA" id="ARBA00004589"/>
    </source>
</evidence>
<dbReference type="OMA" id="SGETGHC"/>
<evidence type="ECO:0000256" key="8">
    <source>
        <dbReference type="ARBA" id="ARBA00035011"/>
    </source>
</evidence>
<dbReference type="PANTHER" id="PTHR33021:SF289">
    <property type="entry name" value="EARLY NODULIN-LIKE PROTEIN 5-RELATED"/>
    <property type="match status" value="1"/>
</dbReference>
<dbReference type="GO" id="GO:0012505">
    <property type="term" value="C:endomembrane system"/>
    <property type="evidence" value="ECO:0007669"/>
    <property type="project" value="UniProtKB-SubCell"/>
</dbReference>
<evidence type="ECO:0000256" key="10">
    <source>
        <dbReference type="SAM" id="MobiDB-lite"/>
    </source>
</evidence>
<name>J3M2K3_ORYBR</name>
<evidence type="ECO:0000313" key="14">
    <source>
        <dbReference type="Proteomes" id="UP000006038"/>
    </source>
</evidence>
<accession>J3M2K3</accession>
<keyword evidence="6" id="KW-0325">Glycoprotein</keyword>
<dbReference type="FunFam" id="2.60.40.420:FF:000010">
    <property type="entry name" value="Early nodulin-like protein 1"/>
    <property type="match status" value="1"/>
</dbReference>
<proteinExistence type="inferred from homology"/>
<dbReference type="Proteomes" id="UP000006038">
    <property type="component" value="Chromosome 4"/>
</dbReference>
<evidence type="ECO:0000256" key="7">
    <source>
        <dbReference type="ARBA" id="ARBA00023288"/>
    </source>
</evidence>
<feature type="domain" description="Phytocyanin" evidence="12">
    <location>
        <begin position="25"/>
        <end position="127"/>
    </location>
</feature>
<sequence length="180" mass="18833">MANRLVALLLFLALFAAFGERSDAITFEVGGEHGWAVPPANEAGVYNEWASKNRFLVGDSVHFKYAKDSVMVVTVDDYDKCQASHPIFFSNNGDTGVRLDRQGLFYFISGVAGHCERGQRMIIKVIGHDAPPAPAPNEASPPPPSSAPPTPPHPSGATGTGLAGAIAVAAVLLPVAVLGA</sequence>
<evidence type="ECO:0000256" key="4">
    <source>
        <dbReference type="ARBA" id="ARBA00023136"/>
    </source>
</evidence>
<keyword evidence="4" id="KW-0472">Membrane</keyword>
<dbReference type="Gene3D" id="2.60.40.420">
    <property type="entry name" value="Cupredoxins - blue copper proteins"/>
    <property type="match status" value="1"/>
</dbReference>
<evidence type="ECO:0000256" key="6">
    <source>
        <dbReference type="ARBA" id="ARBA00023180"/>
    </source>
</evidence>
<dbReference type="Gramene" id="OB04G36280.1">
    <property type="protein sequence ID" value="OB04G36280.1"/>
    <property type="gene ID" value="OB04G36280"/>
</dbReference>
<organism evidence="13">
    <name type="scientific">Oryza brachyantha</name>
    <name type="common">malo sina</name>
    <dbReference type="NCBI Taxonomy" id="4533"/>
    <lineage>
        <taxon>Eukaryota</taxon>
        <taxon>Viridiplantae</taxon>
        <taxon>Streptophyta</taxon>
        <taxon>Embryophyta</taxon>
        <taxon>Tracheophyta</taxon>
        <taxon>Spermatophyta</taxon>
        <taxon>Magnoliopsida</taxon>
        <taxon>Liliopsida</taxon>
        <taxon>Poales</taxon>
        <taxon>Poaceae</taxon>
        <taxon>BOP clade</taxon>
        <taxon>Oryzoideae</taxon>
        <taxon>Oryzeae</taxon>
        <taxon>Oryzinae</taxon>
        <taxon>Oryza</taxon>
    </lineage>
</organism>
<keyword evidence="7" id="KW-0449">Lipoprotein</keyword>
<evidence type="ECO:0000259" key="12">
    <source>
        <dbReference type="PROSITE" id="PS51485"/>
    </source>
</evidence>
<dbReference type="EnsemblPlants" id="OB04G36280.1">
    <property type="protein sequence ID" value="OB04G36280.1"/>
    <property type="gene ID" value="OB04G36280"/>
</dbReference>
<dbReference type="GO" id="GO:0009055">
    <property type="term" value="F:electron transfer activity"/>
    <property type="evidence" value="ECO:0007669"/>
    <property type="project" value="InterPro"/>
</dbReference>
<dbReference type="Pfam" id="PF02298">
    <property type="entry name" value="Cu_bind_like"/>
    <property type="match status" value="1"/>
</dbReference>
<keyword evidence="14" id="KW-1185">Reference proteome</keyword>
<evidence type="ECO:0000256" key="2">
    <source>
        <dbReference type="ARBA" id="ARBA00022622"/>
    </source>
</evidence>
<dbReference type="CDD" id="cd11019">
    <property type="entry name" value="OsENODL1_like"/>
    <property type="match status" value="1"/>
</dbReference>